<organism evidence="1 2">
    <name type="scientific">Candidatus Desantisbacteria bacterium CG2_30_40_21</name>
    <dbReference type="NCBI Taxonomy" id="1817895"/>
    <lineage>
        <taxon>Bacteria</taxon>
        <taxon>Candidatus Desantisiibacteriota</taxon>
    </lineage>
</organism>
<comment type="caution">
    <text evidence="1">The sequence shown here is derived from an EMBL/GenBank/DDBJ whole genome shotgun (WGS) entry which is preliminary data.</text>
</comment>
<dbReference type="AlphaFoldDB" id="A0A1J5E1L0"/>
<dbReference type="Pfam" id="PF10049">
    <property type="entry name" value="DUF2283"/>
    <property type="match status" value="1"/>
</dbReference>
<dbReference type="STRING" id="1817895.AUJ95_06690"/>
<evidence type="ECO:0008006" key="3">
    <source>
        <dbReference type="Google" id="ProtNLM"/>
    </source>
</evidence>
<reference evidence="1 2" key="1">
    <citation type="journal article" date="2016" name="Environ. Microbiol.">
        <title>Genomic resolution of a cold subsurface aquifer community provides metabolic insights for novel microbes adapted to high CO concentrations.</title>
        <authorList>
            <person name="Probst A.J."/>
            <person name="Castelle C.J."/>
            <person name="Singh A."/>
            <person name="Brown C.T."/>
            <person name="Anantharaman K."/>
            <person name="Sharon I."/>
            <person name="Hug L.A."/>
            <person name="Burstein D."/>
            <person name="Emerson J.B."/>
            <person name="Thomas B.C."/>
            <person name="Banfield J.F."/>
        </authorList>
    </citation>
    <scope>NUCLEOTIDE SEQUENCE [LARGE SCALE GENOMIC DNA]</scope>
    <source>
        <strain evidence="1">CG2_30_40_21</strain>
    </source>
</reference>
<dbReference type="Proteomes" id="UP000183085">
    <property type="component" value="Unassembled WGS sequence"/>
</dbReference>
<protein>
    <recommendedName>
        <fullName evidence="3">DUF2283 domain-containing protein</fullName>
    </recommendedName>
</protein>
<accession>A0A1J5E1L0</accession>
<sequence>MATVTAQRTADFISNCVVVATDMLKLPTQHMWLDYDREADVLYMSFRKPQRATATIETDNDILVRKDGKNIVGLTILNASSRQQ</sequence>
<gene>
    <name evidence="1" type="ORF">AUJ95_06690</name>
</gene>
<evidence type="ECO:0000313" key="1">
    <source>
        <dbReference type="EMBL" id="OIP38482.1"/>
    </source>
</evidence>
<proteinExistence type="predicted"/>
<dbReference type="InterPro" id="IPR019270">
    <property type="entry name" value="DUF2283"/>
</dbReference>
<dbReference type="EMBL" id="MNYI01000176">
    <property type="protein sequence ID" value="OIP38482.1"/>
    <property type="molecule type" value="Genomic_DNA"/>
</dbReference>
<name>A0A1J5E1L0_9BACT</name>
<evidence type="ECO:0000313" key="2">
    <source>
        <dbReference type="Proteomes" id="UP000183085"/>
    </source>
</evidence>